<reference evidence="1 2" key="1">
    <citation type="submission" date="2015-12" db="EMBL/GenBank/DDBJ databases">
        <title>Genome sequence of Thalassospira xiamenensis MCCC 1A03005.</title>
        <authorList>
            <person name="Lu L."/>
            <person name="Lai Q."/>
            <person name="Shao Z."/>
            <person name="Qian P."/>
        </authorList>
    </citation>
    <scope>NUCLEOTIDE SEQUENCE [LARGE SCALE GENOMIC DNA]</scope>
    <source>
        <strain evidence="1 2">MCCC 1A03005</strain>
    </source>
</reference>
<evidence type="ECO:0000313" key="2">
    <source>
        <dbReference type="Proteomes" id="UP000076167"/>
    </source>
</evidence>
<dbReference type="Proteomes" id="UP000076167">
    <property type="component" value="Unassembled WGS sequence"/>
</dbReference>
<accession>A0ABR5Y311</accession>
<evidence type="ECO:0000313" key="1">
    <source>
        <dbReference type="EMBL" id="KZD04012.1"/>
    </source>
</evidence>
<evidence type="ECO:0008006" key="3">
    <source>
        <dbReference type="Google" id="ProtNLM"/>
    </source>
</evidence>
<organism evidence="1 2">
    <name type="scientific">Thalassospira xiamenensis</name>
    <dbReference type="NCBI Taxonomy" id="220697"/>
    <lineage>
        <taxon>Bacteria</taxon>
        <taxon>Pseudomonadati</taxon>
        <taxon>Pseudomonadota</taxon>
        <taxon>Alphaproteobacteria</taxon>
        <taxon>Rhodospirillales</taxon>
        <taxon>Thalassospiraceae</taxon>
        <taxon>Thalassospira</taxon>
    </lineage>
</organism>
<proteinExistence type="predicted"/>
<dbReference type="EMBL" id="LPXL01000020">
    <property type="protein sequence ID" value="KZD04012.1"/>
    <property type="molecule type" value="Genomic_DNA"/>
</dbReference>
<keyword evidence="2" id="KW-1185">Reference proteome</keyword>
<comment type="caution">
    <text evidence="1">The sequence shown here is derived from an EMBL/GenBank/DDBJ whole genome shotgun (WGS) entry which is preliminary data.</text>
</comment>
<protein>
    <recommendedName>
        <fullName evidence="3">Lipoprotein</fullName>
    </recommendedName>
</protein>
<dbReference type="RefSeq" id="WP_063092618.1">
    <property type="nucleotide sequence ID" value="NZ_DIAI01000047.1"/>
</dbReference>
<sequence>MKKFTICALSLTLLSSCLPLEKDLEAAYPNTQIAVESCVTKNASEIVEQPQIRDACASKHKIEFKVWERYFLNGKAGYSSSSFYTTDTSVFEGDLTNESVNLIFTNATIEIQHTENPDKTETLYLTGLWIPPSGKYNFSENVLFKPKSVANKDAEGNSLYTWNISSASGVRIELR</sequence>
<dbReference type="PROSITE" id="PS51257">
    <property type="entry name" value="PROKAR_LIPOPROTEIN"/>
    <property type="match status" value="1"/>
</dbReference>
<gene>
    <name evidence="1" type="ORF">AUP40_16465</name>
</gene>
<name>A0ABR5Y311_9PROT</name>